<gene>
    <name evidence="5" type="ORF">N0F65_001508</name>
</gene>
<reference evidence="5" key="1">
    <citation type="submission" date="2022-11" db="EMBL/GenBank/DDBJ databases">
        <authorList>
            <person name="Morgan W.R."/>
            <person name="Tartar A."/>
        </authorList>
    </citation>
    <scope>NUCLEOTIDE SEQUENCE</scope>
    <source>
        <strain evidence="5">ARSEF 373</strain>
    </source>
</reference>
<keyword evidence="2" id="KW-0645">Protease</keyword>
<dbReference type="PANTHER" id="PTHR47764">
    <property type="entry name" value="UBIQUITIN-LIKE-SPECIFIC PROTEASE 2B-RELATED"/>
    <property type="match status" value="1"/>
</dbReference>
<accession>A0AAV2YZ13</accession>
<evidence type="ECO:0000256" key="1">
    <source>
        <dbReference type="ARBA" id="ARBA00005234"/>
    </source>
</evidence>
<feature type="domain" description="Ubiquitin-like protease family profile" evidence="4">
    <location>
        <begin position="145"/>
        <end position="245"/>
    </location>
</feature>
<organism evidence="5 6">
    <name type="scientific">Lagenidium giganteum</name>
    <dbReference type="NCBI Taxonomy" id="4803"/>
    <lineage>
        <taxon>Eukaryota</taxon>
        <taxon>Sar</taxon>
        <taxon>Stramenopiles</taxon>
        <taxon>Oomycota</taxon>
        <taxon>Peronosporomycetes</taxon>
        <taxon>Pythiales</taxon>
        <taxon>Pythiaceae</taxon>
    </lineage>
</organism>
<dbReference type="GO" id="GO:0008234">
    <property type="term" value="F:cysteine-type peptidase activity"/>
    <property type="evidence" value="ECO:0007669"/>
    <property type="project" value="InterPro"/>
</dbReference>
<reference evidence="5" key="2">
    <citation type="journal article" date="2023" name="Microbiol Resour">
        <title>Decontamination and Annotation of the Draft Genome Sequence of the Oomycete Lagenidium giganteum ARSEF 373.</title>
        <authorList>
            <person name="Morgan W.R."/>
            <person name="Tartar A."/>
        </authorList>
    </citation>
    <scope>NUCLEOTIDE SEQUENCE</scope>
    <source>
        <strain evidence="5">ARSEF 373</strain>
    </source>
</reference>
<dbReference type="SUPFAM" id="SSF54001">
    <property type="entry name" value="Cysteine proteinases"/>
    <property type="match status" value="1"/>
</dbReference>
<dbReference type="PANTHER" id="PTHR47764:SF2">
    <property type="entry name" value="UBIQUITIN-LIKE PROTEASE FAMILY PROFILE DOMAIN-CONTAINING PROTEIN"/>
    <property type="match status" value="1"/>
</dbReference>
<evidence type="ECO:0000313" key="6">
    <source>
        <dbReference type="Proteomes" id="UP001146120"/>
    </source>
</evidence>
<evidence type="ECO:0000259" key="4">
    <source>
        <dbReference type="PROSITE" id="PS50600"/>
    </source>
</evidence>
<dbReference type="EMBL" id="DAKRPA010000066">
    <property type="protein sequence ID" value="DBA00313.1"/>
    <property type="molecule type" value="Genomic_DNA"/>
</dbReference>
<evidence type="ECO:0000256" key="3">
    <source>
        <dbReference type="ARBA" id="ARBA00022801"/>
    </source>
</evidence>
<sequence>MDVHVCRPRKTESDEAFTPRAAYMAMACELNDDSLRKFYNPAGKDQSKRYVVIFAKDKRAEEFATVESLLKTEIYDPVQLIKKSQRLDFLRALRLEQSPPDVEGTGARLMLSMLCSAEENASSKKEKVTDTQLTYPLPPCSSDIVTITTQDVARLQPERYFNDNLIDYYFKRIMLEDFKAQPRIQKNVLFLSSHFYSQLRLGKGSTPIDRVKAGYKNVSTWLARSDFFNRSMVFIPINKEYAGVR</sequence>
<evidence type="ECO:0000313" key="5">
    <source>
        <dbReference type="EMBL" id="DBA00313.1"/>
    </source>
</evidence>
<dbReference type="Pfam" id="PF02902">
    <property type="entry name" value="Peptidase_C48"/>
    <property type="match status" value="1"/>
</dbReference>
<comment type="similarity">
    <text evidence="1">Belongs to the peptidase C48 family.</text>
</comment>
<protein>
    <recommendedName>
        <fullName evidence="4">Ubiquitin-like protease family profile domain-containing protein</fullName>
    </recommendedName>
</protein>
<name>A0AAV2YZ13_9STRA</name>
<keyword evidence="3" id="KW-0378">Hydrolase</keyword>
<dbReference type="InterPro" id="IPR038765">
    <property type="entry name" value="Papain-like_cys_pep_sf"/>
</dbReference>
<comment type="caution">
    <text evidence="5">The sequence shown here is derived from an EMBL/GenBank/DDBJ whole genome shotgun (WGS) entry which is preliminary data.</text>
</comment>
<keyword evidence="6" id="KW-1185">Reference proteome</keyword>
<dbReference type="Proteomes" id="UP001146120">
    <property type="component" value="Unassembled WGS sequence"/>
</dbReference>
<dbReference type="GO" id="GO:0006508">
    <property type="term" value="P:proteolysis"/>
    <property type="evidence" value="ECO:0007669"/>
    <property type="project" value="UniProtKB-KW"/>
</dbReference>
<dbReference type="AlphaFoldDB" id="A0AAV2YZ13"/>
<evidence type="ECO:0000256" key="2">
    <source>
        <dbReference type="ARBA" id="ARBA00022670"/>
    </source>
</evidence>
<dbReference type="Gene3D" id="3.40.395.10">
    <property type="entry name" value="Adenoviral Proteinase, Chain A"/>
    <property type="match status" value="1"/>
</dbReference>
<dbReference type="PROSITE" id="PS50600">
    <property type="entry name" value="ULP_PROTEASE"/>
    <property type="match status" value="1"/>
</dbReference>
<proteinExistence type="inferred from homology"/>
<dbReference type="InterPro" id="IPR003653">
    <property type="entry name" value="Peptidase_C48_C"/>
</dbReference>